<dbReference type="InterPro" id="IPR011042">
    <property type="entry name" value="6-blade_b-propeller_TolB-like"/>
</dbReference>
<name>L0WGI7_9GAMM</name>
<dbReference type="OrthoDB" id="221261at2"/>
<dbReference type="PATRIC" id="fig|1177179.3.peg.6"/>
<dbReference type="eggNOG" id="COG0823">
    <property type="taxonomic scope" value="Bacteria"/>
</dbReference>
<dbReference type="SUPFAM" id="SSF82171">
    <property type="entry name" value="DPP6 N-terminal domain-like"/>
    <property type="match status" value="1"/>
</dbReference>
<dbReference type="EMBL" id="AMRJ01000001">
    <property type="protein sequence ID" value="EKF75834.1"/>
    <property type="molecule type" value="Genomic_DNA"/>
</dbReference>
<keyword evidence="3" id="KW-1185">Reference proteome</keyword>
<evidence type="ECO:0000259" key="1">
    <source>
        <dbReference type="Pfam" id="PF18582"/>
    </source>
</evidence>
<reference evidence="2 3" key="1">
    <citation type="journal article" date="2012" name="J. Bacteriol.">
        <title>Genome Sequence of the Alkane-Degrading Bacterium Alcanivorax hongdengensis Type Strain A-11-3.</title>
        <authorList>
            <person name="Lai Q."/>
            <person name="Shao Z."/>
        </authorList>
    </citation>
    <scope>NUCLEOTIDE SEQUENCE [LARGE SCALE GENOMIC DNA]</scope>
    <source>
        <strain evidence="2 3">A-11-3</strain>
    </source>
</reference>
<protein>
    <recommendedName>
        <fullName evidence="1">Hydrazine synthase alpha subunit middle domain-containing protein</fullName>
    </recommendedName>
</protein>
<accession>L0WGI7</accession>
<comment type="caution">
    <text evidence="2">The sequence shown here is derived from an EMBL/GenBank/DDBJ whole genome shotgun (WGS) entry which is preliminary data.</text>
</comment>
<dbReference type="AlphaFoldDB" id="L0WGI7"/>
<gene>
    <name evidence="2" type="ORF">A11A3_00030</name>
</gene>
<evidence type="ECO:0000313" key="2">
    <source>
        <dbReference type="EMBL" id="EKF75834.1"/>
    </source>
</evidence>
<dbReference type="Pfam" id="PF07676">
    <property type="entry name" value="PD40"/>
    <property type="match status" value="1"/>
</dbReference>
<sequence length="870" mass="95284">MPGLLLLMLWGLSACGGLDGGEQQQDPTVTDIPVAYVQRALPRDQDGQLMVDDLQQPAAFQAGARLMVRDFASPRAEPRDISTALLGAGHDIRDLSLSSDGQRLLFAARAPAIEDADEDEQPTWNLWEYDFSAGQARRLISSDLVAEEGQDRFPRYLPDGRIVFASTRQRQARARLLDEGKPQFTPLAEDRDTPAFALHVMNADGSDIQQITFNVSHDLAPLVAPDGRIVFLRWEHKDGRNRFDLYRVNPDGSQVEPLYGAQSHDAGEDQPERQFLPITFMDDGRLLVATRPRESRTAAMLPVAIDVDHFIDRDRPLYNAVAGQAEQSLPGPAVSYLQTVSRGGRMAALRPMGDGSGRYLMAWSPCRMEDGDTLLACTDDNLQQDLEEAPPAFGLWILDPSDGTQLPVVAPRDGVWITDVAVAAPTTLPAQGPQGQIDDNLADDNLAEINIRSVYDFGDRFDPLTTPPAGAGTLETFRDPSRVSPDERRVRFLRITKGVLIPGDEVLDLRGADFGRAANFGMREIVGYVPVEPDGSVRAVVPANAPVGLQLVDATGKAVYTRHTAWLTLRPGEQRQCTGCHQSGSDVVHGRASGEPPSINAGAPLTGSPFPNTRSDVVSFADAGETMAEALTRLQPERRLPNINMQAFDAWTDPAPDPATELALDYADLNTDAPADAACQQQWQPECRIVIHYQDHIQPIWDLPRQADVGGVMEDVTCSSCHNRRDAANALQVPPAQLELTGDPSPEQTAQPVSYRELLFNDNELELVDGALVDRLEVVLDDQGQVVYQTDDDGEPVLDNNGDPIPVTRTVPVNAVLRAGRARDSQAFFSLFEDGGSHQGWLSPQELRLLAEWIDLGAQLYNDPFRVPQN</sequence>
<dbReference type="STRING" id="1177179.A11A3_00030"/>
<proteinExistence type="predicted"/>
<dbReference type="Gene3D" id="2.120.10.30">
    <property type="entry name" value="TolB, C-terminal domain"/>
    <property type="match status" value="2"/>
</dbReference>
<dbReference type="InterPro" id="IPR011659">
    <property type="entry name" value="WD40"/>
</dbReference>
<organism evidence="2 3">
    <name type="scientific">Alcanivorax hongdengensis A-11-3</name>
    <dbReference type="NCBI Taxonomy" id="1177179"/>
    <lineage>
        <taxon>Bacteria</taxon>
        <taxon>Pseudomonadati</taxon>
        <taxon>Pseudomonadota</taxon>
        <taxon>Gammaproteobacteria</taxon>
        <taxon>Oceanospirillales</taxon>
        <taxon>Alcanivoracaceae</taxon>
        <taxon>Alcanivorax</taxon>
    </lineage>
</organism>
<dbReference type="Proteomes" id="UP000010164">
    <property type="component" value="Unassembled WGS sequence"/>
</dbReference>
<dbReference type="Pfam" id="PF18582">
    <property type="entry name" value="HZS_alpha"/>
    <property type="match status" value="1"/>
</dbReference>
<dbReference type="InterPro" id="IPR040698">
    <property type="entry name" value="HZS_alpha_mid"/>
</dbReference>
<feature type="domain" description="Hydrazine synthase alpha subunit middle" evidence="1">
    <location>
        <begin position="517"/>
        <end position="582"/>
    </location>
</feature>
<evidence type="ECO:0000313" key="3">
    <source>
        <dbReference type="Proteomes" id="UP000010164"/>
    </source>
</evidence>